<evidence type="ECO:0000256" key="2">
    <source>
        <dbReference type="ARBA" id="ARBA00022525"/>
    </source>
</evidence>
<evidence type="ECO:0000256" key="1">
    <source>
        <dbReference type="ARBA" id="ARBA00004613"/>
    </source>
</evidence>
<dbReference type="InterPro" id="IPR033113">
    <property type="entry name" value="PLA2_histidine"/>
</dbReference>
<protein>
    <recommendedName>
        <fullName evidence="6">Group xii secretory phospholipase a2</fullName>
    </recommendedName>
</protein>
<dbReference type="EnsemblMetazoa" id="LLOJ005992-RA">
    <property type="protein sequence ID" value="LLOJ005992-PA"/>
    <property type="gene ID" value="LLOJ005992"/>
</dbReference>
<dbReference type="GO" id="GO:0016042">
    <property type="term" value="P:lipid catabolic process"/>
    <property type="evidence" value="ECO:0007669"/>
    <property type="project" value="InterPro"/>
</dbReference>
<evidence type="ECO:0000313" key="4">
    <source>
        <dbReference type="EnsemblMetazoa" id="LLOJ005992-PA"/>
    </source>
</evidence>
<dbReference type="InterPro" id="IPR036444">
    <property type="entry name" value="PLipase_A2_dom_sf"/>
</dbReference>
<keyword evidence="3" id="KW-0812">Transmembrane</keyword>
<dbReference type="GO" id="GO:0005509">
    <property type="term" value="F:calcium ion binding"/>
    <property type="evidence" value="ECO:0007669"/>
    <property type="project" value="InterPro"/>
</dbReference>
<dbReference type="EMBL" id="AJWK01019203">
    <property type="status" value="NOT_ANNOTATED_CDS"/>
    <property type="molecule type" value="Genomic_DNA"/>
</dbReference>
<keyword evidence="3" id="KW-0472">Membrane</keyword>
<comment type="subcellular location">
    <subcellularLocation>
        <location evidence="1">Secreted</location>
    </subcellularLocation>
</comment>
<proteinExistence type="predicted"/>
<organism evidence="4 5">
    <name type="scientific">Lutzomyia longipalpis</name>
    <name type="common">Sand fly</name>
    <dbReference type="NCBI Taxonomy" id="7200"/>
    <lineage>
        <taxon>Eukaryota</taxon>
        <taxon>Metazoa</taxon>
        <taxon>Ecdysozoa</taxon>
        <taxon>Arthropoda</taxon>
        <taxon>Hexapoda</taxon>
        <taxon>Insecta</taxon>
        <taxon>Pterygota</taxon>
        <taxon>Neoptera</taxon>
        <taxon>Endopterygota</taxon>
        <taxon>Diptera</taxon>
        <taxon>Nematocera</taxon>
        <taxon>Psychodoidea</taxon>
        <taxon>Psychodidae</taxon>
        <taxon>Lutzomyia</taxon>
        <taxon>Lutzomyia</taxon>
    </lineage>
</organism>
<keyword evidence="5" id="KW-1185">Reference proteome</keyword>
<evidence type="ECO:0000256" key="3">
    <source>
        <dbReference type="SAM" id="Phobius"/>
    </source>
</evidence>
<evidence type="ECO:0008006" key="6">
    <source>
        <dbReference type="Google" id="ProtNLM"/>
    </source>
</evidence>
<feature type="transmembrane region" description="Helical" evidence="3">
    <location>
        <begin position="6"/>
        <end position="28"/>
    </location>
</feature>
<dbReference type="PANTHER" id="PTHR12824">
    <property type="entry name" value="GROUP XII SECRETORY PHOSPHOLIPASE A2 FAMILY MEMBER"/>
    <property type="match status" value="1"/>
</dbReference>
<dbReference type="Pfam" id="PF06951">
    <property type="entry name" value="PLA2G12"/>
    <property type="match status" value="1"/>
</dbReference>
<dbReference type="VEuPathDB" id="VectorBase:LLOJ005992"/>
<keyword evidence="2" id="KW-0964">Secreted</keyword>
<name>A0A1B0GJ13_LUTLO</name>
<dbReference type="InterPro" id="IPR010711">
    <property type="entry name" value="PLA2G12"/>
</dbReference>
<reference evidence="4" key="1">
    <citation type="submission" date="2020-05" db="UniProtKB">
        <authorList>
            <consortium name="EnsemblMetazoa"/>
        </authorList>
    </citation>
    <scope>IDENTIFICATION</scope>
    <source>
        <strain evidence="4">Jacobina</strain>
    </source>
</reference>
<dbReference type="PROSITE" id="PS00118">
    <property type="entry name" value="PA2_HIS"/>
    <property type="match status" value="1"/>
</dbReference>
<dbReference type="EMBL" id="AJWK01019202">
    <property type="status" value="NOT_ANNOTATED_CDS"/>
    <property type="molecule type" value="Genomic_DNA"/>
</dbReference>
<dbReference type="EMBL" id="AJWK01019204">
    <property type="status" value="NOT_ANNOTATED_CDS"/>
    <property type="molecule type" value="Genomic_DNA"/>
</dbReference>
<dbReference type="VEuPathDB" id="VectorBase:LLONM1_010113"/>
<evidence type="ECO:0000313" key="5">
    <source>
        <dbReference type="Proteomes" id="UP000092461"/>
    </source>
</evidence>
<accession>A0A1B0GJ13</accession>
<dbReference type="PANTHER" id="PTHR12824:SF8">
    <property type="entry name" value="GXIVSPLA2, ISOFORM A"/>
    <property type="match status" value="1"/>
</dbReference>
<dbReference type="GO" id="GO:0006644">
    <property type="term" value="P:phospholipid metabolic process"/>
    <property type="evidence" value="ECO:0007669"/>
    <property type="project" value="InterPro"/>
</dbReference>
<dbReference type="Proteomes" id="UP000092461">
    <property type="component" value="Unassembled WGS sequence"/>
</dbReference>
<dbReference type="GO" id="GO:0050482">
    <property type="term" value="P:arachidonate secretion"/>
    <property type="evidence" value="ECO:0007669"/>
    <property type="project" value="InterPro"/>
</dbReference>
<dbReference type="GO" id="GO:0004623">
    <property type="term" value="F:phospholipase A2 activity"/>
    <property type="evidence" value="ECO:0007669"/>
    <property type="project" value="InterPro"/>
</dbReference>
<dbReference type="Gene3D" id="1.20.90.10">
    <property type="entry name" value="Phospholipase A2 domain"/>
    <property type="match status" value="1"/>
</dbReference>
<dbReference type="SUPFAM" id="SSF48619">
    <property type="entry name" value="Phospholipase A2, PLA2"/>
    <property type="match status" value="1"/>
</dbReference>
<dbReference type="AlphaFoldDB" id="A0A1B0GJ13"/>
<feature type="transmembrane region" description="Helical" evidence="3">
    <location>
        <begin position="88"/>
        <end position="108"/>
    </location>
</feature>
<sequence>MRITYWKVAIYCITFLAYAYSGYGWNIISNLRDSLLAMESVFGDVFRNIGPIAQKFKNVQELFDATVEEDCIFNCPGVLRMRITYWKVAIYCITFLAYAYSGYGWNIISNLRDSLLAMESVFGDVFRNIGPIAQKFKNVQELFDATVEEDCIFNCPGGESPKQNWYYTPEPNGCGSMGLTVDKQFLPAAEMEKCCNAHDICYGTCNTDKELCDAEFRKCLYHQCEQNRNFNELQLRGCKATAKLLFTGTLALGCPAFLAAQEKSCYCSGTKRRKA</sequence>
<dbReference type="GO" id="GO:0005576">
    <property type="term" value="C:extracellular region"/>
    <property type="evidence" value="ECO:0007669"/>
    <property type="project" value="UniProtKB-SubCell"/>
</dbReference>
<keyword evidence="3" id="KW-1133">Transmembrane helix</keyword>